<reference evidence="1 2" key="1">
    <citation type="submission" date="2020-06" db="EMBL/GenBank/DDBJ databases">
        <title>Photobacterium damselae subsp. damselae comparative genomics.</title>
        <authorList>
            <person name="Osorio C.R."/>
        </authorList>
    </citation>
    <scope>NUCLEOTIDE SEQUENCE [LARGE SCALE GENOMIC DNA]</scope>
    <source>
        <strain evidence="1 2">TW250/03</strain>
    </source>
</reference>
<organism evidence="1 2">
    <name type="scientific">Photobacterium damselae subsp. damselae</name>
    <name type="common">Listonella damsela</name>
    <dbReference type="NCBI Taxonomy" id="85581"/>
    <lineage>
        <taxon>Bacteria</taxon>
        <taxon>Pseudomonadati</taxon>
        <taxon>Pseudomonadota</taxon>
        <taxon>Gammaproteobacteria</taxon>
        <taxon>Vibrionales</taxon>
        <taxon>Vibrionaceae</taxon>
        <taxon>Photobacterium</taxon>
    </lineage>
</organism>
<dbReference type="AlphaFoldDB" id="A0A850QMF2"/>
<gene>
    <name evidence="1" type="ORF">HWA77_06325</name>
</gene>
<accession>A0A850QMF2</accession>
<evidence type="ECO:0000313" key="1">
    <source>
        <dbReference type="EMBL" id="NVO99825.1"/>
    </source>
</evidence>
<dbReference type="Proteomes" id="UP000533429">
    <property type="component" value="Unassembled WGS sequence"/>
</dbReference>
<proteinExistence type="predicted"/>
<name>A0A850QMF2_PHODD</name>
<sequence>MNCFLINEFEAEIASNYLNEKVGNFDRLILLDIDEYKYEDKIKKELIDYEKKIKKFIYKNSENNKDEKEITKELEKEIIRNRLSNEDLIWIDKNNIRLCNWLWSLINKRRTTYRFRHIDINEIYLDRNSNTNIERYNNLINSLYRLNTSKENKIEFINQLKKLWTCKIIKYTKIKDLINEKDINQTIWAYKYIEKTYNRTLSRDTININNDEDYYHEIICYFDSIENPYEKNDKFTRLKQAWSQKKYRDNNNGKKSYSFNMSVDIAKKLDVLAINSNRNKNYIVEELINTEYLKLKK</sequence>
<protein>
    <submittedName>
        <fullName evidence="1">Uncharacterized protein</fullName>
    </submittedName>
</protein>
<comment type="caution">
    <text evidence="1">The sequence shown here is derived from an EMBL/GenBank/DDBJ whole genome shotgun (WGS) entry which is preliminary data.</text>
</comment>
<dbReference type="EMBL" id="JABXOR010000395">
    <property type="protein sequence ID" value="NVO99825.1"/>
    <property type="molecule type" value="Genomic_DNA"/>
</dbReference>
<evidence type="ECO:0000313" key="2">
    <source>
        <dbReference type="Proteomes" id="UP000533429"/>
    </source>
</evidence>